<dbReference type="PROSITE" id="PS01069">
    <property type="entry name" value="DAGK_PROKAR"/>
    <property type="match status" value="1"/>
</dbReference>
<evidence type="ECO:0000256" key="10">
    <source>
        <dbReference type="ARBA" id="ARBA00022723"/>
    </source>
</evidence>
<evidence type="ECO:0000256" key="11">
    <source>
        <dbReference type="ARBA" id="ARBA00022741"/>
    </source>
</evidence>
<dbReference type="CDD" id="cd14264">
    <property type="entry name" value="DAGK_IM"/>
    <property type="match status" value="1"/>
</dbReference>
<feature type="binding site" evidence="23">
    <location>
        <position position="27"/>
    </location>
    <ligand>
        <name>a divalent metal cation</name>
        <dbReference type="ChEBI" id="CHEBI:60240"/>
    </ligand>
</feature>
<dbReference type="RefSeq" id="WP_011991685.1">
    <property type="nucleotide sequence ID" value="NC_009715.2"/>
</dbReference>
<evidence type="ECO:0000256" key="12">
    <source>
        <dbReference type="ARBA" id="ARBA00022777"/>
    </source>
</evidence>
<feature type="binding site" evidence="22">
    <location>
        <position position="27"/>
    </location>
    <ligand>
        <name>ATP</name>
        <dbReference type="ChEBI" id="CHEBI:30616"/>
    </ligand>
</feature>
<evidence type="ECO:0000256" key="13">
    <source>
        <dbReference type="ARBA" id="ARBA00022840"/>
    </source>
</evidence>
<evidence type="ECO:0000256" key="20">
    <source>
        <dbReference type="PIRSR" id="PIRSR600829-1"/>
    </source>
</evidence>
<dbReference type="EMBL" id="CP000767">
    <property type="protein sequence ID" value="EAT99657.1"/>
    <property type="molecule type" value="Genomic_DNA"/>
</dbReference>
<feature type="binding site" evidence="21">
    <location>
        <begin position="111"/>
        <end position="116"/>
    </location>
    <ligand>
        <name>substrate</name>
    </ligand>
</feature>
<keyword evidence="15 24" id="KW-1133">Transmembrane helix</keyword>
<proteinExistence type="inferred from homology"/>
<feature type="binding site" evidence="22">
    <location>
        <position position="15"/>
    </location>
    <ligand>
        <name>ATP</name>
        <dbReference type="ChEBI" id="CHEBI:30616"/>
    </ligand>
</feature>
<comment type="catalytic activity">
    <reaction evidence="24">
        <text>a 1,2-diacyl-sn-glycerol + ATP = a 1,2-diacyl-sn-glycero-3-phosphate + ADP + H(+)</text>
        <dbReference type="Rhea" id="RHEA:10272"/>
        <dbReference type="ChEBI" id="CHEBI:15378"/>
        <dbReference type="ChEBI" id="CHEBI:17815"/>
        <dbReference type="ChEBI" id="CHEBI:30616"/>
        <dbReference type="ChEBI" id="CHEBI:58608"/>
        <dbReference type="ChEBI" id="CHEBI:456216"/>
        <dbReference type="EC" id="2.7.1.107"/>
    </reaction>
</comment>
<accession>A7GW17</accession>
<keyword evidence="12 24" id="KW-0418">Kinase</keyword>
<evidence type="ECO:0000256" key="1">
    <source>
        <dbReference type="ARBA" id="ARBA00004429"/>
    </source>
</evidence>
<feature type="binding site" evidence="22">
    <location>
        <position position="75"/>
    </location>
    <ligand>
        <name>ATP</name>
        <dbReference type="ChEBI" id="CHEBI:30616"/>
    </ligand>
</feature>
<keyword evidence="9 24" id="KW-0812">Transmembrane</keyword>
<evidence type="ECO:0000256" key="19">
    <source>
        <dbReference type="ARBA" id="ARBA00023264"/>
    </source>
</evidence>
<keyword evidence="10 23" id="KW-0479">Metal-binding</keyword>
<dbReference type="Pfam" id="PF01219">
    <property type="entry name" value="DAGK_prokar"/>
    <property type="match status" value="1"/>
</dbReference>
<feature type="transmembrane region" description="Helical" evidence="24">
    <location>
        <begin position="53"/>
        <end position="74"/>
    </location>
</feature>
<comment type="function">
    <text evidence="24">Catalyzes the ATP-dependent phosphorylation of sn-l,2-diacylglycerol (DAG) to phosphatidic acid. Involved in the recycling of diacylglycerol produced as a by-product during membrane-derived oligosaccharide (MDO) biosynthesis.</text>
</comment>
<keyword evidence="19 24" id="KW-1208">Phospholipid metabolism</keyword>
<comment type="similarity">
    <text evidence="2 24">Belongs to the bacterial diacylglycerol kinase family.</text>
</comment>
<keyword evidence="13 22" id="KW-0067">ATP-binding</keyword>
<dbReference type="EC" id="2.7.1.107" evidence="3 24"/>
<evidence type="ECO:0000256" key="21">
    <source>
        <dbReference type="PIRSR" id="PIRSR600829-2"/>
    </source>
</evidence>
<keyword evidence="6" id="KW-0444">Lipid biosynthesis</keyword>
<feature type="binding site" evidence="21">
    <location>
        <position position="68"/>
    </location>
    <ligand>
        <name>substrate</name>
    </ligand>
</feature>
<dbReference type="InterPro" id="IPR036945">
    <property type="entry name" value="DAGK_sf"/>
</dbReference>
<evidence type="ECO:0000256" key="16">
    <source>
        <dbReference type="ARBA" id="ARBA00023098"/>
    </source>
</evidence>
<evidence type="ECO:0000256" key="9">
    <source>
        <dbReference type="ARBA" id="ARBA00022692"/>
    </source>
</evidence>
<dbReference type="GO" id="GO:0046872">
    <property type="term" value="F:metal ion binding"/>
    <property type="evidence" value="ECO:0007669"/>
    <property type="project" value="UniProtKB-KW"/>
</dbReference>
<evidence type="ECO:0000256" key="6">
    <source>
        <dbReference type="ARBA" id="ARBA00022516"/>
    </source>
</evidence>
<dbReference type="STRING" id="360105.CCV52592_0736"/>
<comment type="cofactor">
    <cofactor evidence="23">
        <name>Mg(2+)</name>
        <dbReference type="ChEBI" id="CHEBI:18420"/>
    </cofactor>
    <text evidence="23">Mn(2+), Zn(2+), Cd(2+) and Co(2+) support activity to lesser extents.</text>
</comment>
<dbReference type="PANTHER" id="PTHR34299:SF1">
    <property type="entry name" value="DIACYLGLYCEROL KINASE"/>
    <property type="match status" value="1"/>
</dbReference>
<evidence type="ECO:0000256" key="18">
    <source>
        <dbReference type="ARBA" id="ARBA00023209"/>
    </source>
</evidence>
<dbReference type="InterPro" id="IPR000829">
    <property type="entry name" value="DAGK"/>
</dbReference>
<dbReference type="KEGG" id="ccv:CCV52592_0736"/>
<feature type="binding site" evidence="22">
    <location>
        <begin position="93"/>
        <end position="94"/>
    </location>
    <ligand>
        <name>ATP</name>
        <dbReference type="ChEBI" id="CHEBI:30616"/>
    </ligand>
</feature>
<gene>
    <name evidence="25" type="primary">dgkA</name>
    <name evidence="25" type="ORF">CCV52592_0736</name>
</gene>
<evidence type="ECO:0000256" key="17">
    <source>
        <dbReference type="ARBA" id="ARBA00023136"/>
    </source>
</evidence>
<evidence type="ECO:0000313" key="25">
    <source>
        <dbReference type="EMBL" id="EAT99657.1"/>
    </source>
</evidence>
<reference evidence="25" key="1">
    <citation type="submission" date="2016-07" db="EMBL/GenBank/DDBJ databases">
        <title>Comparative genomics of the Campylobacter concisus group.</title>
        <authorList>
            <person name="Miller W.G."/>
            <person name="Yee E."/>
            <person name="Chapman M.H."/>
            <person name="Huynh S."/>
            <person name="Bono J.L."/>
            <person name="On S.L.W."/>
            <person name="StLeger J."/>
            <person name="Foster G."/>
            <person name="Parker C.T."/>
        </authorList>
    </citation>
    <scope>NUCLEOTIDE SEQUENCE</scope>
    <source>
        <strain evidence="25">525.92</strain>
    </source>
</reference>
<feature type="binding site" evidence="23">
    <location>
        <position position="75"/>
    </location>
    <ligand>
        <name>a divalent metal cation</name>
        <dbReference type="ChEBI" id="CHEBI:60240"/>
    </ligand>
</feature>
<evidence type="ECO:0000256" key="15">
    <source>
        <dbReference type="ARBA" id="ARBA00022989"/>
    </source>
</evidence>
<evidence type="ECO:0000256" key="8">
    <source>
        <dbReference type="ARBA" id="ARBA00022679"/>
    </source>
</evidence>
<protein>
    <recommendedName>
        <fullName evidence="4 24">Diacylglycerol kinase</fullName>
        <ecNumber evidence="3 24">2.7.1.107</ecNumber>
    </recommendedName>
</protein>
<evidence type="ECO:0000256" key="14">
    <source>
        <dbReference type="ARBA" id="ARBA00022842"/>
    </source>
</evidence>
<evidence type="ECO:0000256" key="22">
    <source>
        <dbReference type="PIRSR" id="PIRSR600829-3"/>
    </source>
</evidence>
<keyword evidence="14 23" id="KW-0460">Magnesium</keyword>
<dbReference type="Gene3D" id="1.10.287.3610">
    <property type="match status" value="1"/>
</dbReference>
<organism evidence="25 26">
    <name type="scientific">Campylobacter curvus (strain 525.92)</name>
    <dbReference type="NCBI Taxonomy" id="360105"/>
    <lineage>
        <taxon>Bacteria</taxon>
        <taxon>Pseudomonadati</taxon>
        <taxon>Campylobacterota</taxon>
        <taxon>Epsilonproteobacteria</taxon>
        <taxon>Campylobacterales</taxon>
        <taxon>Campylobacteraceae</taxon>
        <taxon>Campylobacter</taxon>
    </lineage>
</organism>
<dbReference type="HOGENOM" id="CLU_112343_3_1_7"/>
<keyword evidence="5" id="KW-1003">Cell membrane</keyword>
<dbReference type="InterPro" id="IPR033718">
    <property type="entry name" value="DAGK_prok"/>
</dbReference>
<evidence type="ECO:0000256" key="5">
    <source>
        <dbReference type="ARBA" id="ARBA00022475"/>
    </source>
</evidence>
<dbReference type="GO" id="GO:0004143">
    <property type="term" value="F:ATP-dependent diacylglycerol kinase activity"/>
    <property type="evidence" value="ECO:0007669"/>
    <property type="project" value="UniProtKB-EC"/>
</dbReference>
<keyword evidence="16 24" id="KW-0443">Lipid metabolism</keyword>
<keyword evidence="8 24" id="KW-0808">Transferase</keyword>
<feature type="active site" description="Proton acceptor" evidence="20">
    <location>
        <position position="68"/>
    </location>
</feature>
<evidence type="ECO:0000256" key="24">
    <source>
        <dbReference type="RuleBase" id="RU363065"/>
    </source>
</evidence>
<dbReference type="Proteomes" id="UP000006380">
    <property type="component" value="Chromosome"/>
</dbReference>
<dbReference type="AlphaFoldDB" id="A7GW17"/>
<keyword evidence="7" id="KW-0997">Cell inner membrane</keyword>
<sequence>MRNQPKYNFFKNTKYALDGLCEIYGKESSFRIEIYIIVPLIIVSFFLPTSLNLHIALIVSLIFVLFAECVNSAIERCVDLCTRDIHPLAKAAKDAGSAAVFLSIVIAAIVWVLTLWTLL</sequence>
<evidence type="ECO:0000256" key="23">
    <source>
        <dbReference type="PIRSR" id="PIRSR600829-4"/>
    </source>
</evidence>
<keyword evidence="11 22" id="KW-0547">Nucleotide-binding</keyword>
<feature type="binding site" evidence="21">
    <location>
        <position position="97"/>
    </location>
    <ligand>
        <name>substrate</name>
    </ligand>
</feature>
<comment type="subcellular location">
    <subcellularLocation>
        <location evidence="1">Cell inner membrane</location>
        <topology evidence="1">Multi-pass membrane protein</topology>
    </subcellularLocation>
</comment>
<feature type="transmembrane region" description="Helical" evidence="24">
    <location>
        <begin position="95"/>
        <end position="118"/>
    </location>
</feature>
<feature type="transmembrane region" description="Helical" evidence="24">
    <location>
        <begin position="30"/>
        <end position="47"/>
    </location>
</feature>
<dbReference type="OrthoDB" id="5460798at2"/>
<keyword evidence="17 24" id="KW-0472">Membrane</keyword>
<evidence type="ECO:0000256" key="3">
    <source>
        <dbReference type="ARBA" id="ARBA00012133"/>
    </source>
</evidence>
<dbReference type="GO" id="GO:0005524">
    <property type="term" value="F:ATP binding"/>
    <property type="evidence" value="ECO:0007669"/>
    <property type="project" value="UniProtKB-KW"/>
</dbReference>
<keyword evidence="18" id="KW-0594">Phospholipid biosynthesis</keyword>
<evidence type="ECO:0000256" key="4">
    <source>
        <dbReference type="ARBA" id="ARBA00017575"/>
    </source>
</evidence>
<evidence type="ECO:0000256" key="2">
    <source>
        <dbReference type="ARBA" id="ARBA00005967"/>
    </source>
</evidence>
<dbReference type="GO" id="GO:0006654">
    <property type="term" value="P:phosphatidic acid biosynthetic process"/>
    <property type="evidence" value="ECO:0007669"/>
    <property type="project" value="InterPro"/>
</dbReference>
<evidence type="ECO:0000256" key="7">
    <source>
        <dbReference type="ARBA" id="ARBA00022519"/>
    </source>
</evidence>
<dbReference type="PANTHER" id="PTHR34299">
    <property type="entry name" value="DIACYLGLYCEROL KINASE"/>
    <property type="match status" value="1"/>
</dbReference>
<dbReference type="GO" id="GO:0005886">
    <property type="term" value="C:plasma membrane"/>
    <property type="evidence" value="ECO:0007669"/>
    <property type="project" value="UniProtKB-SubCell"/>
</dbReference>
<keyword evidence="26" id="KW-1185">Reference proteome</keyword>
<evidence type="ECO:0000313" key="26">
    <source>
        <dbReference type="Proteomes" id="UP000006380"/>
    </source>
</evidence>
<name>A7GW17_CAMC5</name>